<accession>A0A1C7DAN5</accession>
<dbReference type="InterPro" id="IPR050194">
    <property type="entry name" value="Glycosyltransferase_grp1"/>
</dbReference>
<organism evidence="2 3">
    <name type="scientific">Paraurantiacibacter namhicola</name>
    <dbReference type="NCBI Taxonomy" id="645517"/>
    <lineage>
        <taxon>Bacteria</taxon>
        <taxon>Pseudomonadati</taxon>
        <taxon>Pseudomonadota</taxon>
        <taxon>Alphaproteobacteria</taxon>
        <taxon>Sphingomonadales</taxon>
        <taxon>Erythrobacteraceae</taxon>
        <taxon>Paraurantiacibacter</taxon>
    </lineage>
</organism>
<protein>
    <submittedName>
        <fullName evidence="2">GDP-mannose-dependent alpha-mannosyltransferase</fullName>
        <ecNumber evidence="2">2.4.1.-</ecNumber>
    </submittedName>
</protein>
<dbReference type="STRING" id="645517.A6F65_02230"/>
<dbReference type="PANTHER" id="PTHR45947:SF3">
    <property type="entry name" value="SULFOQUINOVOSYL TRANSFERASE SQD2"/>
    <property type="match status" value="1"/>
</dbReference>
<gene>
    <name evidence="2" type="primary">mgtA_2</name>
    <name evidence="2" type="ORF">A6F65_02230</name>
</gene>
<dbReference type="GO" id="GO:0016757">
    <property type="term" value="F:glycosyltransferase activity"/>
    <property type="evidence" value="ECO:0007669"/>
    <property type="project" value="UniProtKB-KW"/>
</dbReference>
<dbReference type="AlphaFoldDB" id="A0A1C7DAN5"/>
<keyword evidence="2" id="KW-0808">Transferase</keyword>
<dbReference type="Pfam" id="PF13439">
    <property type="entry name" value="Glyco_transf_4"/>
    <property type="match status" value="1"/>
</dbReference>
<dbReference type="EMBL" id="CP016545">
    <property type="protein sequence ID" value="ANU08514.1"/>
    <property type="molecule type" value="Genomic_DNA"/>
</dbReference>
<dbReference type="KEGG" id="anh:A6F65_02230"/>
<evidence type="ECO:0000313" key="3">
    <source>
        <dbReference type="Proteomes" id="UP000092698"/>
    </source>
</evidence>
<keyword evidence="3" id="KW-1185">Reference proteome</keyword>
<dbReference type="Pfam" id="PF13692">
    <property type="entry name" value="Glyco_trans_1_4"/>
    <property type="match status" value="1"/>
</dbReference>
<reference evidence="2 3" key="1">
    <citation type="submission" date="2016-07" db="EMBL/GenBank/DDBJ databases">
        <title>Complete genome sequence of Altererythrobacter namhicola JCM 16345T, containing esterase-encoding genes.</title>
        <authorList>
            <person name="Cheng H."/>
            <person name="Wu Y.-H."/>
            <person name="Jian S.-L."/>
            <person name="Huo Y.-Y."/>
            <person name="Wang C.-S."/>
            <person name="Xu X.-W."/>
        </authorList>
    </citation>
    <scope>NUCLEOTIDE SEQUENCE [LARGE SCALE GENOMIC DNA]</scope>
    <source>
        <strain evidence="2 3">JCM 16345</strain>
    </source>
</reference>
<evidence type="ECO:0000313" key="2">
    <source>
        <dbReference type="EMBL" id="ANU08514.1"/>
    </source>
</evidence>
<keyword evidence="2" id="KW-0328">Glycosyltransferase</keyword>
<dbReference type="PANTHER" id="PTHR45947">
    <property type="entry name" value="SULFOQUINOVOSYL TRANSFERASE SQD2"/>
    <property type="match status" value="1"/>
</dbReference>
<dbReference type="CDD" id="cd03814">
    <property type="entry name" value="GT4-like"/>
    <property type="match status" value="1"/>
</dbReference>
<evidence type="ECO:0000259" key="1">
    <source>
        <dbReference type="Pfam" id="PF13439"/>
    </source>
</evidence>
<dbReference type="RefSeq" id="WP_067788669.1">
    <property type="nucleotide sequence ID" value="NZ_CP016545.1"/>
</dbReference>
<sequence length="387" mass="42919">MDKPERIEDLRVALFSGNYNYVRDGANQALNRLVDYLLRQGCAVRVYSPVVDDPAFPPTGDLVDVPNTKMPMGRGEYRMPLGLNDEARRDLEAFAPNLLHLSSPDPSGHAALKWARKRSIPVVASVHTRFDTYPRYYKLGFIEPAIRAMLRRFYGRCDAVLSPTEVIRQDYLQQGFNDDIRIWERGVDRTIFNPGRRDMAWRRELGIADDEIAIGFLGRLVLEKGLGRFAEVIELLAKRGVPHKVLAVGEGPAHDEFAARVPEARFAGFQTGADLGRAVASMDLLFNASITEAFSNVTLEAMACARPVLAVDTTGSNHLVIDGVTGRMVKPDDTAGFADALEAYIRDPALRAAHGEAGEERSHLWDWDPVNQAVADTYLQLVSARAA</sequence>
<proteinExistence type="predicted"/>
<feature type="domain" description="Glycosyltransferase subfamily 4-like N-terminal" evidence="1">
    <location>
        <begin position="24"/>
        <end position="188"/>
    </location>
</feature>
<dbReference type="EC" id="2.4.1.-" evidence="2"/>
<dbReference type="Proteomes" id="UP000092698">
    <property type="component" value="Chromosome"/>
</dbReference>
<dbReference type="OrthoDB" id="5490290at2"/>
<dbReference type="PATRIC" id="fig|645517.4.peg.2212"/>
<dbReference type="Gene3D" id="3.40.50.2000">
    <property type="entry name" value="Glycogen Phosphorylase B"/>
    <property type="match status" value="2"/>
</dbReference>
<dbReference type="InterPro" id="IPR028098">
    <property type="entry name" value="Glyco_trans_4-like_N"/>
</dbReference>
<name>A0A1C7DAN5_9SPHN</name>
<dbReference type="SUPFAM" id="SSF53756">
    <property type="entry name" value="UDP-Glycosyltransferase/glycogen phosphorylase"/>
    <property type="match status" value="1"/>
</dbReference>